<reference evidence="1" key="1">
    <citation type="submission" date="2020-01" db="EMBL/GenBank/DDBJ databases">
        <title>Characterization of the mitochondrial genome of Diaporthe sp.</title>
        <authorList>
            <person name="Wang X."/>
        </authorList>
    </citation>
    <scope>NUCLEOTIDE SEQUENCE</scope>
</reference>
<dbReference type="AlphaFoldDB" id="A0A8K1ZRA5"/>
<proteinExistence type="predicted"/>
<organism evidence="1">
    <name type="scientific">Diaporthe sp</name>
    <dbReference type="NCBI Taxonomy" id="1756133"/>
    <lineage>
        <taxon>Eukaryota</taxon>
        <taxon>Fungi</taxon>
        <taxon>Dikarya</taxon>
        <taxon>Ascomycota</taxon>
        <taxon>Pezizomycotina</taxon>
        <taxon>Sordariomycetes</taxon>
        <taxon>Sordariomycetidae</taxon>
        <taxon>Diaporthales</taxon>
        <taxon>Diaporthaceae</taxon>
        <taxon>Diaporthe</taxon>
    </lineage>
</organism>
<protein>
    <recommendedName>
        <fullName evidence="2">Ribosomal protein S3</fullName>
    </recommendedName>
</protein>
<gene>
    <name evidence="1" type="primary">orf519</name>
</gene>
<geneLocation type="mitochondrion" evidence="1"/>
<dbReference type="EMBL" id="MN922285">
    <property type="protein sequence ID" value="UHB41945.1"/>
    <property type="molecule type" value="Genomic_DNA"/>
</dbReference>
<accession>A0A8K1ZRA5</accession>
<name>A0A8K1ZRA5_9PEZI</name>
<keyword evidence="1" id="KW-0496">Mitochondrion</keyword>
<evidence type="ECO:0008006" key="2">
    <source>
        <dbReference type="Google" id="ProtNLM"/>
    </source>
</evidence>
<evidence type="ECO:0000313" key="1">
    <source>
        <dbReference type="EMBL" id="UHB41945.1"/>
    </source>
</evidence>
<sequence length="519" mass="60761">MKENKNLLETARYLSPLSLQDASRACAKKTVLGEVSAMEGTTILKTNLKNNSKLRPFNRIIGDVGKMQYFPAWSKEWRNSVYHYNSNLIKNFPVYDINIYKIIKSYFNMFFNHQFIKYDYIRPKRRRLSFNKIFLARPEIKHTNSKAIITLYAFNREKFALLKKINILTLLTKKIIKTILATSNFDRSMPASELAPRRNYLLKIENIFFKFNMISAILKDRNLLQDFYAYYLTLKTSKSKAKEQANKWIKLIFNKELILIRKYKFRLNLNKYKFEDKLLYGLSNIIRKLYNKEIEFNIVNLKNIVFNTDLFTQISTLKIKKRNAKVVRIMNIMLNKANLPYLNRIQETGRLDNNVSLRLVENKYKTLNIRNILGTKFNLDKLLNKVYVRAQALNDKLLPGQLRRPKNILRVAQAPIHPGASSVSPDAGLYDMVFNSIKYKNMAGIRMEVKGRLTKRYRADRSVYKLRWKGGLKNIDSSFKGLSVRKNRGHLNPNVGYSIFASKRRVGAFAVKGWMSGKS</sequence>